<accession>A0A7T8GYZ7</accession>
<keyword evidence="2" id="KW-1185">Reference proteome</keyword>
<evidence type="ECO:0000313" key="2">
    <source>
        <dbReference type="Proteomes" id="UP000595437"/>
    </source>
</evidence>
<protein>
    <submittedName>
        <fullName evidence="1">Uncharacterized protein</fullName>
    </submittedName>
</protein>
<sequence>MAACFTKISFTDGRCDLSEGQPHATDLLFNSQQDTFEIVDASFASELVFAIIGV</sequence>
<proteinExistence type="predicted"/>
<gene>
    <name evidence="1" type="ORF">FKW44_014472</name>
</gene>
<evidence type="ECO:0000313" key="1">
    <source>
        <dbReference type="EMBL" id="QQP40439.1"/>
    </source>
</evidence>
<dbReference type="Proteomes" id="UP000595437">
    <property type="component" value="Chromosome 9"/>
</dbReference>
<reference evidence="2" key="1">
    <citation type="submission" date="2021-01" db="EMBL/GenBank/DDBJ databases">
        <title>Caligus Genome Assembly.</title>
        <authorList>
            <person name="Gallardo-Escarate C."/>
        </authorList>
    </citation>
    <scope>NUCLEOTIDE SEQUENCE [LARGE SCALE GENOMIC DNA]</scope>
</reference>
<dbReference type="AlphaFoldDB" id="A0A7T8GYZ7"/>
<name>A0A7T8GYZ7_CALRO</name>
<dbReference type="EMBL" id="CP045898">
    <property type="protein sequence ID" value="QQP40439.1"/>
    <property type="molecule type" value="Genomic_DNA"/>
</dbReference>
<organism evidence="1 2">
    <name type="scientific">Caligus rogercresseyi</name>
    <name type="common">Sea louse</name>
    <dbReference type="NCBI Taxonomy" id="217165"/>
    <lineage>
        <taxon>Eukaryota</taxon>
        <taxon>Metazoa</taxon>
        <taxon>Ecdysozoa</taxon>
        <taxon>Arthropoda</taxon>
        <taxon>Crustacea</taxon>
        <taxon>Multicrustacea</taxon>
        <taxon>Hexanauplia</taxon>
        <taxon>Copepoda</taxon>
        <taxon>Siphonostomatoida</taxon>
        <taxon>Caligidae</taxon>
        <taxon>Caligus</taxon>
    </lineage>
</organism>